<accession>A0A975D9J9</accession>
<protein>
    <submittedName>
        <fullName evidence="2">BLUF domain-containing protein</fullName>
    </submittedName>
</protein>
<reference evidence="2" key="1">
    <citation type="submission" date="2021-03" db="EMBL/GenBank/DDBJ databases">
        <title>Description of Psychrosphaera ytuae sp. nov. isolated from deep sea sediment of South China Sea.</title>
        <authorList>
            <person name="Zhang J."/>
            <person name="Xu X.-D."/>
        </authorList>
    </citation>
    <scope>NUCLEOTIDE SEQUENCE</scope>
    <source>
        <strain evidence="2">MTZ26</strain>
    </source>
</reference>
<dbReference type="Pfam" id="PF04940">
    <property type="entry name" value="BLUF"/>
    <property type="match status" value="1"/>
</dbReference>
<dbReference type="InterPro" id="IPR036046">
    <property type="entry name" value="Acylphosphatase-like_dom_sf"/>
</dbReference>
<keyword evidence="3" id="KW-1185">Reference proteome</keyword>
<dbReference type="PROSITE" id="PS50925">
    <property type="entry name" value="BLUF"/>
    <property type="match status" value="1"/>
</dbReference>
<dbReference type="Gene3D" id="3.30.70.100">
    <property type="match status" value="1"/>
</dbReference>
<dbReference type="SUPFAM" id="SSF54975">
    <property type="entry name" value="Acylphosphatase/BLUF domain-like"/>
    <property type="match status" value="1"/>
</dbReference>
<dbReference type="GO" id="GO:0009882">
    <property type="term" value="F:blue light photoreceptor activity"/>
    <property type="evidence" value="ECO:0007669"/>
    <property type="project" value="InterPro"/>
</dbReference>
<dbReference type="InterPro" id="IPR007024">
    <property type="entry name" value="BLUF_domain"/>
</dbReference>
<feature type="domain" description="BLUF" evidence="1">
    <location>
        <begin position="20"/>
        <end position="111"/>
    </location>
</feature>
<proteinExistence type="predicted"/>
<evidence type="ECO:0000313" key="2">
    <source>
        <dbReference type="EMBL" id="QTH63036.1"/>
    </source>
</evidence>
<name>A0A975D9J9_9GAMM</name>
<dbReference type="AlphaFoldDB" id="A0A975D9J9"/>
<evidence type="ECO:0000313" key="3">
    <source>
        <dbReference type="Proteomes" id="UP000682739"/>
    </source>
</evidence>
<evidence type="ECO:0000259" key="1">
    <source>
        <dbReference type="PROSITE" id="PS50925"/>
    </source>
</evidence>
<dbReference type="RefSeq" id="WP_208830846.1">
    <property type="nucleotide sequence ID" value="NZ_CP072110.1"/>
</dbReference>
<dbReference type="EMBL" id="CP072110">
    <property type="protein sequence ID" value="QTH63036.1"/>
    <property type="molecule type" value="Genomic_DNA"/>
</dbReference>
<sequence>MSFQKELNNKGTMKEEPVNLYQLLYKSYATRPLSVEEFADLLVDARVKNDSLGVTGILLYKNGVFIQLMEGEKRNIDTLYDVIKQDPRHTQLECLYYQPANERACKNWAMKIHNLDFGVPDNLLGVEQLISQLHQQHLSDGQSPAEQLITLFKQVS</sequence>
<dbReference type="GO" id="GO:0071949">
    <property type="term" value="F:FAD binding"/>
    <property type="evidence" value="ECO:0007669"/>
    <property type="project" value="InterPro"/>
</dbReference>
<gene>
    <name evidence="2" type="ORF">J1N51_09790</name>
</gene>
<dbReference type="Proteomes" id="UP000682739">
    <property type="component" value="Chromosome"/>
</dbReference>
<dbReference type="SMART" id="SM01034">
    <property type="entry name" value="BLUF"/>
    <property type="match status" value="1"/>
</dbReference>
<organism evidence="2 3">
    <name type="scientific">Psychrosphaera ytuae</name>
    <dbReference type="NCBI Taxonomy" id="2820710"/>
    <lineage>
        <taxon>Bacteria</taxon>
        <taxon>Pseudomonadati</taxon>
        <taxon>Pseudomonadota</taxon>
        <taxon>Gammaproteobacteria</taxon>
        <taxon>Alteromonadales</taxon>
        <taxon>Pseudoalteromonadaceae</taxon>
        <taxon>Psychrosphaera</taxon>
    </lineage>
</organism>
<dbReference type="KEGG" id="psym:J1N51_09790"/>